<comment type="subcellular location">
    <subcellularLocation>
        <location evidence="1">Endoplasmic reticulum membrane</location>
        <topology evidence="1">Peripheral membrane protein</topology>
    </subcellularLocation>
    <subcellularLocation>
        <location evidence="2">Lipid droplet</location>
    </subcellularLocation>
</comment>
<comment type="catalytic activity">
    <reaction evidence="12">
        <text>(S)-2,3-epoxysqualene = lanosterol</text>
        <dbReference type="Rhea" id="RHEA:14621"/>
        <dbReference type="ChEBI" id="CHEBI:15441"/>
        <dbReference type="ChEBI" id="CHEBI:16521"/>
        <dbReference type="EC" id="5.4.99.7"/>
    </reaction>
    <physiologicalReaction direction="left-to-right" evidence="12">
        <dbReference type="Rhea" id="RHEA:14622"/>
    </physiologicalReaction>
</comment>
<evidence type="ECO:0000256" key="5">
    <source>
        <dbReference type="ARBA" id="ARBA00022677"/>
    </source>
</evidence>
<evidence type="ECO:0000256" key="13">
    <source>
        <dbReference type="ARBA" id="ARBA00060682"/>
    </source>
</evidence>
<evidence type="ECO:0000256" key="8">
    <source>
        <dbReference type="ARBA" id="ARBA00022955"/>
    </source>
</evidence>
<comment type="pathway">
    <text evidence="13">Terpene metabolism; lanosterol biosynthesis; lanosterol from farnesyl diphosphate: step 3/3.</text>
</comment>
<evidence type="ECO:0000259" key="16">
    <source>
        <dbReference type="Pfam" id="PF13249"/>
    </source>
</evidence>
<evidence type="ECO:0000256" key="4">
    <source>
        <dbReference type="ARBA" id="ARBA00022516"/>
    </source>
</evidence>
<evidence type="ECO:0000256" key="2">
    <source>
        <dbReference type="ARBA" id="ARBA00004502"/>
    </source>
</evidence>
<dbReference type="PANTHER" id="PTHR11764:SF20">
    <property type="entry name" value="LANOSTEROL SYNTHASE"/>
    <property type="match status" value="1"/>
</dbReference>
<dbReference type="GO" id="GO:0000250">
    <property type="term" value="F:lanosterol synthase activity"/>
    <property type="evidence" value="ECO:0007669"/>
    <property type="project" value="UniProtKB-EC"/>
</dbReference>
<reference evidence="17" key="1">
    <citation type="submission" date="2022-03" db="EMBL/GenBank/DDBJ databases">
        <authorList>
            <person name="Legras J.-L."/>
            <person name="Devillers H."/>
            <person name="Grondin C."/>
        </authorList>
    </citation>
    <scope>NUCLEOTIDE SEQUENCE</scope>
    <source>
        <strain evidence="17">CLIB 1423</strain>
    </source>
</reference>
<keyword evidence="6" id="KW-0677">Repeat</keyword>
<evidence type="ECO:0000256" key="7">
    <source>
        <dbReference type="ARBA" id="ARBA00022824"/>
    </source>
</evidence>
<evidence type="ECO:0000256" key="3">
    <source>
        <dbReference type="ARBA" id="ARBA00009755"/>
    </source>
</evidence>
<dbReference type="CDD" id="cd02892">
    <property type="entry name" value="SQCY_1"/>
    <property type="match status" value="1"/>
</dbReference>
<keyword evidence="8" id="KW-0752">Steroid biosynthesis</keyword>
<dbReference type="GO" id="GO:0005811">
    <property type="term" value="C:lipid droplet"/>
    <property type="evidence" value="ECO:0007669"/>
    <property type="project" value="UniProtKB-SubCell"/>
</dbReference>
<dbReference type="Proteomes" id="UP000837801">
    <property type="component" value="Unassembled WGS sequence"/>
</dbReference>
<feature type="domain" description="Squalene cyclase C-terminal" evidence="15">
    <location>
        <begin position="389"/>
        <end position="726"/>
    </location>
</feature>
<keyword evidence="10" id="KW-0472">Membrane</keyword>
<dbReference type="GO" id="GO:0005789">
    <property type="term" value="C:endoplasmic reticulum membrane"/>
    <property type="evidence" value="ECO:0007669"/>
    <property type="project" value="UniProtKB-SubCell"/>
</dbReference>
<dbReference type="NCBIfam" id="TIGR01787">
    <property type="entry name" value="squalene_cyclas"/>
    <property type="match status" value="1"/>
</dbReference>
<dbReference type="PROSITE" id="PS01074">
    <property type="entry name" value="TERPENE_SYNTHASES"/>
    <property type="match status" value="1"/>
</dbReference>
<dbReference type="InterPro" id="IPR032697">
    <property type="entry name" value="SQ_cyclase_N"/>
</dbReference>
<dbReference type="OrthoDB" id="21502at2759"/>
<dbReference type="InterPro" id="IPR018333">
    <property type="entry name" value="Squalene_cyclase"/>
</dbReference>
<dbReference type="InterPro" id="IPR008930">
    <property type="entry name" value="Terpenoid_cyclase/PrenylTrfase"/>
</dbReference>
<dbReference type="PANTHER" id="PTHR11764">
    <property type="entry name" value="TERPENE CYCLASE/MUTASE FAMILY MEMBER"/>
    <property type="match status" value="1"/>
</dbReference>
<evidence type="ECO:0000256" key="11">
    <source>
        <dbReference type="ARBA" id="ARBA00023235"/>
    </source>
</evidence>
<evidence type="ECO:0000259" key="15">
    <source>
        <dbReference type="Pfam" id="PF13243"/>
    </source>
</evidence>
<dbReference type="FunFam" id="1.50.10.20:FF:000027">
    <property type="entry name" value="Terpene cyclase/mutase family member"/>
    <property type="match status" value="1"/>
</dbReference>
<name>A0A9P0W0W3_9ASCO</name>
<evidence type="ECO:0000313" key="18">
    <source>
        <dbReference type="Proteomes" id="UP000837801"/>
    </source>
</evidence>
<gene>
    <name evidence="17" type="ORF">CLIB1423_26S00562</name>
</gene>
<dbReference type="GO" id="GO:0016104">
    <property type="term" value="P:triterpenoid biosynthetic process"/>
    <property type="evidence" value="ECO:0007669"/>
    <property type="project" value="InterPro"/>
</dbReference>
<keyword evidence="11 14" id="KW-0413">Isomerase</keyword>
<evidence type="ECO:0000256" key="10">
    <source>
        <dbReference type="ARBA" id="ARBA00023136"/>
    </source>
</evidence>
<dbReference type="Pfam" id="PF13243">
    <property type="entry name" value="SQHop_cyclase_C"/>
    <property type="match status" value="1"/>
</dbReference>
<dbReference type="Gene3D" id="6.20.120.20">
    <property type="match status" value="1"/>
</dbReference>
<dbReference type="SFLD" id="SFLDG01016">
    <property type="entry name" value="Prenyltransferase_Like_2"/>
    <property type="match status" value="1"/>
</dbReference>
<evidence type="ECO:0000313" key="17">
    <source>
        <dbReference type="EMBL" id="CAH2355427.1"/>
    </source>
</evidence>
<keyword evidence="9" id="KW-0443">Lipid metabolism</keyword>
<dbReference type="Pfam" id="PF13249">
    <property type="entry name" value="SQHop_cyclase_N"/>
    <property type="match status" value="1"/>
</dbReference>
<comment type="similarity">
    <text evidence="3 14">Belongs to the terpene cyclase/mutase family.</text>
</comment>
<dbReference type="FunFam" id="1.50.10.20:FF:000003">
    <property type="entry name" value="Terpene cyclase/mutase family member"/>
    <property type="match status" value="1"/>
</dbReference>
<dbReference type="GO" id="GO:0006696">
    <property type="term" value="P:ergosterol biosynthetic process"/>
    <property type="evidence" value="ECO:0007669"/>
    <property type="project" value="TreeGrafter"/>
</dbReference>
<keyword evidence="4" id="KW-0444">Lipid biosynthesis</keyword>
<keyword evidence="18" id="KW-1185">Reference proteome</keyword>
<dbReference type="EMBL" id="CAKXYY010000026">
    <property type="protein sequence ID" value="CAH2355427.1"/>
    <property type="molecule type" value="Genomic_DNA"/>
</dbReference>
<comment type="caution">
    <text evidence="17">The sequence shown here is derived from an EMBL/GenBank/DDBJ whole genome shotgun (WGS) entry which is preliminary data.</text>
</comment>
<dbReference type="Gene3D" id="1.50.10.20">
    <property type="match status" value="2"/>
</dbReference>
<dbReference type="InterPro" id="IPR032696">
    <property type="entry name" value="SQ_cyclase_C"/>
</dbReference>
<evidence type="ECO:0000256" key="9">
    <source>
        <dbReference type="ARBA" id="ARBA00023098"/>
    </source>
</evidence>
<sequence length="732" mass="84214">MYYSEELNLPRTDPTRWLLKTDKLGRETWHYEDSADTPAKQTNFVKWLLKVDSFPTPKYEYPIAANHPKYSAIDSAKRGADFFSLLQDENSGIFPCQYKGPMFMMIGYVTSCLYTGTEIPTPFKTEMIRYIVNNSHPVDGGWGLHSSDKSTCFGTSMNYVCLRLLGLEADHPVCVKARKTLHRLGGALGNPHWGKAWLSILNIYEWEGVNPAPPELWLMPYDSFPIHPGRWWVHTRAIYLPLSYISTNKLKCGLTPLLSELRNEIYVQDYSSIDFAKHRNTVCGVDLYYPHTKLLDTMNWSLVKYGDWLRPNWLLEKSNKKVYELIEMECKNTDYLCIAPINFAFNMIVTYHREGPNSQAFDRFKDRMNDVVFHGPQGMCVMGTNGVQVWDVAFMVQYFFMAGLAEDPKYYDTIVRGFKFLIRSQFDTECVPGSMRDKRIGGWPFSTKDQGYTVSDCTAEAMKAIIMVGNHPKYAHLKKEFVVDKNLYEAVDVILNIQNKSSFEFGSFSSYEKIRATPLLEKLNPAEVFNNIMVEYPYVECTDSSVLGLTYFAKYYPEHRKYEIKDAIRNAIQYITESQDPHDGSWYGCWGVCFTYASMFALEAYHSVGQNYSNSKPVRKGCDFLISKQREDGGWSESMKSCETHTYVSSEKSLVVQTAWALIGLILADYPDKAPIERGIELLISRQLPSGEWKFEEIEGVFNHSCAIEYPNYRFLFPIKALGLYHQSYGAK</sequence>
<dbReference type="EC" id="5.4.99.-" evidence="14"/>
<keyword evidence="7" id="KW-0256">Endoplasmic reticulum</keyword>
<organism evidence="17 18">
    <name type="scientific">[Candida] railenensis</name>
    <dbReference type="NCBI Taxonomy" id="45579"/>
    <lineage>
        <taxon>Eukaryota</taxon>
        <taxon>Fungi</taxon>
        <taxon>Dikarya</taxon>
        <taxon>Ascomycota</taxon>
        <taxon>Saccharomycotina</taxon>
        <taxon>Pichiomycetes</taxon>
        <taxon>Debaryomycetaceae</taxon>
        <taxon>Kurtzmaniella</taxon>
    </lineage>
</organism>
<keyword evidence="5" id="KW-0551">Lipid droplet</keyword>
<proteinExistence type="inferred from homology"/>
<evidence type="ECO:0000256" key="1">
    <source>
        <dbReference type="ARBA" id="ARBA00004406"/>
    </source>
</evidence>
<evidence type="ECO:0000256" key="6">
    <source>
        <dbReference type="ARBA" id="ARBA00022737"/>
    </source>
</evidence>
<accession>A0A9P0W0W3</accession>
<dbReference type="SUPFAM" id="SSF48239">
    <property type="entry name" value="Terpenoid cyclases/Protein prenyltransferases"/>
    <property type="match status" value="2"/>
</dbReference>
<protein>
    <recommendedName>
        <fullName evidence="14">Terpene cyclase/mutase family member</fullName>
        <ecNumber evidence="14">5.4.99.-</ecNumber>
    </recommendedName>
</protein>
<feature type="domain" description="Squalene cyclase N-terminal" evidence="16">
    <location>
        <begin position="123"/>
        <end position="281"/>
    </location>
</feature>
<evidence type="ECO:0000256" key="14">
    <source>
        <dbReference type="RuleBase" id="RU362003"/>
    </source>
</evidence>
<dbReference type="AlphaFoldDB" id="A0A9P0W0W3"/>
<dbReference type="InterPro" id="IPR002365">
    <property type="entry name" value="Terpene_synthase_CS"/>
</dbReference>
<evidence type="ECO:0000256" key="12">
    <source>
        <dbReference type="ARBA" id="ARBA00051240"/>
    </source>
</evidence>